<evidence type="ECO:0000256" key="9">
    <source>
        <dbReference type="ARBA" id="ARBA00022842"/>
    </source>
</evidence>
<feature type="compositionally biased region" description="Acidic residues" evidence="12">
    <location>
        <begin position="13"/>
        <end position="23"/>
    </location>
</feature>
<feature type="region of interest" description="Disordered" evidence="12">
    <location>
        <begin position="1"/>
        <end position="54"/>
    </location>
</feature>
<comment type="similarity">
    <text evidence="1">Belongs to the protein kinase superfamily. RIO-type Ser/Thr kinase family.</text>
</comment>
<dbReference type="EMBL" id="LT629710">
    <property type="protein sequence ID" value="SDP42096.1"/>
    <property type="molecule type" value="Genomic_DNA"/>
</dbReference>
<dbReference type="GO" id="GO:0004674">
    <property type="term" value="F:protein serine/threonine kinase activity"/>
    <property type="evidence" value="ECO:0007669"/>
    <property type="project" value="UniProtKB-KW"/>
</dbReference>
<gene>
    <name evidence="14" type="ORF">SAMN04515671_4151</name>
</gene>
<keyword evidence="9" id="KW-0460">Magnesium</keyword>
<feature type="domain" description="RIO kinase" evidence="13">
    <location>
        <begin position="64"/>
        <end position="308"/>
    </location>
</feature>
<keyword evidence="7 14" id="KW-0418">Kinase</keyword>
<keyword evidence="5" id="KW-0479">Metal-binding</keyword>
<comment type="catalytic activity">
    <reaction evidence="11">
        <text>L-seryl-[protein] + ATP = O-phospho-L-seryl-[protein] + ADP + H(+)</text>
        <dbReference type="Rhea" id="RHEA:17989"/>
        <dbReference type="Rhea" id="RHEA-COMP:9863"/>
        <dbReference type="Rhea" id="RHEA-COMP:11604"/>
        <dbReference type="ChEBI" id="CHEBI:15378"/>
        <dbReference type="ChEBI" id="CHEBI:29999"/>
        <dbReference type="ChEBI" id="CHEBI:30616"/>
        <dbReference type="ChEBI" id="CHEBI:83421"/>
        <dbReference type="ChEBI" id="CHEBI:456216"/>
        <dbReference type="EC" id="2.7.11.1"/>
    </reaction>
</comment>
<protein>
    <recommendedName>
        <fullName evidence="2">non-specific serine/threonine protein kinase</fullName>
        <ecNumber evidence="2">2.7.11.1</ecNumber>
    </recommendedName>
</protein>
<keyword evidence="15" id="KW-1185">Reference proteome</keyword>
<feature type="compositionally biased region" description="Polar residues" evidence="12">
    <location>
        <begin position="1"/>
        <end position="10"/>
    </location>
</feature>
<dbReference type="GO" id="GO:0005524">
    <property type="term" value="F:ATP binding"/>
    <property type="evidence" value="ECO:0007669"/>
    <property type="project" value="UniProtKB-KW"/>
</dbReference>
<dbReference type="Pfam" id="PF01163">
    <property type="entry name" value="RIO1"/>
    <property type="match status" value="1"/>
</dbReference>
<evidence type="ECO:0000256" key="6">
    <source>
        <dbReference type="ARBA" id="ARBA00022741"/>
    </source>
</evidence>
<dbReference type="PROSITE" id="PS00109">
    <property type="entry name" value="PROTEIN_KINASE_TYR"/>
    <property type="match status" value="1"/>
</dbReference>
<evidence type="ECO:0000256" key="12">
    <source>
        <dbReference type="SAM" id="MobiDB-lite"/>
    </source>
</evidence>
<keyword evidence="3" id="KW-0723">Serine/threonine-protein kinase</keyword>
<evidence type="ECO:0000256" key="3">
    <source>
        <dbReference type="ARBA" id="ARBA00022527"/>
    </source>
</evidence>
<dbReference type="SUPFAM" id="SSF56112">
    <property type="entry name" value="Protein kinase-like (PK-like)"/>
    <property type="match status" value="1"/>
</dbReference>
<evidence type="ECO:0000256" key="2">
    <source>
        <dbReference type="ARBA" id="ARBA00012513"/>
    </source>
</evidence>
<dbReference type="InterPro" id="IPR018934">
    <property type="entry name" value="RIO_dom"/>
</dbReference>
<dbReference type="STRING" id="1090615.SAMN04515671_4151"/>
<keyword evidence="4" id="KW-0808">Transferase</keyword>
<dbReference type="Proteomes" id="UP000198741">
    <property type="component" value="Chromosome I"/>
</dbReference>
<evidence type="ECO:0000256" key="4">
    <source>
        <dbReference type="ARBA" id="ARBA00022679"/>
    </source>
</evidence>
<keyword evidence="8" id="KW-0067">ATP-binding</keyword>
<evidence type="ECO:0000256" key="8">
    <source>
        <dbReference type="ARBA" id="ARBA00022840"/>
    </source>
</evidence>
<organism evidence="14 15">
    <name type="scientific">Nakamurella panacisegetis</name>
    <dbReference type="NCBI Taxonomy" id="1090615"/>
    <lineage>
        <taxon>Bacteria</taxon>
        <taxon>Bacillati</taxon>
        <taxon>Actinomycetota</taxon>
        <taxon>Actinomycetes</taxon>
        <taxon>Nakamurellales</taxon>
        <taxon>Nakamurellaceae</taxon>
        <taxon>Nakamurella</taxon>
    </lineage>
</organism>
<dbReference type="InterPro" id="IPR011009">
    <property type="entry name" value="Kinase-like_dom_sf"/>
</dbReference>
<evidence type="ECO:0000313" key="15">
    <source>
        <dbReference type="Proteomes" id="UP000198741"/>
    </source>
</evidence>
<evidence type="ECO:0000256" key="5">
    <source>
        <dbReference type="ARBA" id="ARBA00022723"/>
    </source>
</evidence>
<dbReference type="InterPro" id="IPR008266">
    <property type="entry name" value="Tyr_kinase_AS"/>
</dbReference>
<evidence type="ECO:0000256" key="7">
    <source>
        <dbReference type="ARBA" id="ARBA00022777"/>
    </source>
</evidence>
<proteinExistence type="inferred from homology"/>
<reference evidence="14 15" key="1">
    <citation type="submission" date="2016-10" db="EMBL/GenBank/DDBJ databases">
        <authorList>
            <person name="de Groot N.N."/>
        </authorList>
    </citation>
    <scope>NUCLEOTIDE SEQUENCE [LARGE SCALE GENOMIC DNA]</scope>
    <source>
        <strain evidence="15">P4-7,KCTC 19426,CECT 7604</strain>
    </source>
</reference>
<sequence length="312" mass="33910">MSRSPRSTHPCSDDADDPFGEIDDPVRRRRPRPLTSGPRLVVEGRSGRATPDLDLGIDAGPPFSSYDVASHGPDPVPDWVITSASARDTTLGPLKSGKEADVALLERAVPSGPGSLLAVKTYRDSHHRMFHRDSGYQEGRRTRRSRESRAMATRTAFGRELLASKWATAEFAVLSTLWRAGANVPYPVQMLGSELMMEFIGSPDGVAAPRLSSWTGDAAEFTELWHDLVAGLEILAQEGLTHGDLSPYNVLVHQDRCVIIDLPQAVDVIANPQGETFLRRDTQVIAGFFARRGVLEADGELLALHLGGIARG</sequence>
<accession>A0A1H0SLS2</accession>
<dbReference type="InterPro" id="IPR000687">
    <property type="entry name" value="RIO_kinase"/>
</dbReference>
<evidence type="ECO:0000256" key="10">
    <source>
        <dbReference type="ARBA" id="ARBA00047899"/>
    </source>
</evidence>
<dbReference type="GO" id="GO:0046872">
    <property type="term" value="F:metal ion binding"/>
    <property type="evidence" value="ECO:0007669"/>
    <property type="project" value="UniProtKB-KW"/>
</dbReference>
<dbReference type="SMART" id="SM00090">
    <property type="entry name" value="RIO"/>
    <property type="match status" value="1"/>
</dbReference>
<evidence type="ECO:0000256" key="1">
    <source>
        <dbReference type="ARBA" id="ARBA00009196"/>
    </source>
</evidence>
<evidence type="ECO:0000256" key="11">
    <source>
        <dbReference type="ARBA" id="ARBA00048679"/>
    </source>
</evidence>
<dbReference type="PANTHER" id="PTHR45723">
    <property type="entry name" value="SERINE/THREONINE-PROTEIN KINASE RIO1"/>
    <property type="match status" value="1"/>
</dbReference>
<dbReference type="Gene3D" id="3.30.200.20">
    <property type="entry name" value="Phosphorylase Kinase, domain 1"/>
    <property type="match status" value="1"/>
</dbReference>
<dbReference type="Gene3D" id="1.10.510.10">
    <property type="entry name" value="Transferase(Phosphotransferase) domain 1"/>
    <property type="match status" value="1"/>
</dbReference>
<dbReference type="EC" id="2.7.11.1" evidence="2"/>
<dbReference type="InterPro" id="IPR051272">
    <property type="entry name" value="RIO-type_Ser/Thr_kinase"/>
</dbReference>
<name>A0A1H0SLS2_9ACTN</name>
<keyword evidence="6" id="KW-0547">Nucleotide-binding</keyword>
<evidence type="ECO:0000313" key="14">
    <source>
        <dbReference type="EMBL" id="SDP42096.1"/>
    </source>
</evidence>
<comment type="catalytic activity">
    <reaction evidence="10">
        <text>L-threonyl-[protein] + ATP = O-phospho-L-threonyl-[protein] + ADP + H(+)</text>
        <dbReference type="Rhea" id="RHEA:46608"/>
        <dbReference type="Rhea" id="RHEA-COMP:11060"/>
        <dbReference type="Rhea" id="RHEA-COMP:11605"/>
        <dbReference type="ChEBI" id="CHEBI:15378"/>
        <dbReference type="ChEBI" id="CHEBI:30013"/>
        <dbReference type="ChEBI" id="CHEBI:30616"/>
        <dbReference type="ChEBI" id="CHEBI:61977"/>
        <dbReference type="ChEBI" id="CHEBI:456216"/>
        <dbReference type="EC" id="2.7.11.1"/>
    </reaction>
</comment>
<evidence type="ECO:0000259" key="13">
    <source>
        <dbReference type="SMART" id="SM00090"/>
    </source>
</evidence>
<dbReference type="AlphaFoldDB" id="A0A1H0SLS2"/>